<dbReference type="GO" id="GO:0009507">
    <property type="term" value="C:chloroplast"/>
    <property type="evidence" value="ECO:0007669"/>
    <property type="project" value="TreeGrafter"/>
</dbReference>
<dbReference type="PANTHER" id="PTHR45641:SF19">
    <property type="entry name" value="NEPHROCYSTIN-3"/>
    <property type="match status" value="1"/>
</dbReference>
<dbReference type="Pfam" id="PF13424">
    <property type="entry name" value="TPR_12"/>
    <property type="match status" value="3"/>
</dbReference>
<dbReference type="Pfam" id="PF13374">
    <property type="entry name" value="TPR_10"/>
    <property type="match status" value="1"/>
</dbReference>
<dbReference type="Proteomes" id="UP001140949">
    <property type="component" value="Unassembled WGS sequence"/>
</dbReference>
<evidence type="ECO:0000256" key="2">
    <source>
        <dbReference type="ARBA" id="ARBA00022803"/>
    </source>
</evidence>
<protein>
    <submittedName>
        <fullName evidence="4">Nephrocystin-3 isoform X1</fullName>
    </submittedName>
</protein>
<dbReference type="PANTHER" id="PTHR45641">
    <property type="entry name" value="TETRATRICOPEPTIDE REPEAT PROTEIN (AFU_ORTHOLOGUE AFUA_6G03870)"/>
    <property type="match status" value="1"/>
</dbReference>
<dbReference type="InterPro" id="IPR011990">
    <property type="entry name" value="TPR-like_helical_dom_sf"/>
</dbReference>
<dbReference type="AlphaFoldDB" id="A0AAX6G318"/>
<dbReference type="PROSITE" id="PS50005">
    <property type="entry name" value="TPR"/>
    <property type="match status" value="1"/>
</dbReference>
<gene>
    <name evidence="4" type="ORF">M6B38_387655</name>
</gene>
<reference evidence="4" key="2">
    <citation type="submission" date="2023-04" db="EMBL/GenBank/DDBJ databases">
        <authorList>
            <person name="Bruccoleri R.E."/>
            <person name="Oakeley E.J."/>
            <person name="Faust A.-M."/>
            <person name="Dessus-Babus S."/>
            <person name="Altorfer M."/>
            <person name="Burckhardt D."/>
            <person name="Oertli M."/>
            <person name="Naumann U."/>
            <person name="Petersen F."/>
            <person name="Wong J."/>
        </authorList>
    </citation>
    <scope>NUCLEOTIDE SEQUENCE</scope>
    <source>
        <strain evidence="4">GSM-AAB239-AS_SAM_17_03QT</strain>
        <tissue evidence="4">Leaf</tissue>
    </source>
</reference>
<organism evidence="4 5">
    <name type="scientific">Iris pallida</name>
    <name type="common">Sweet iris</name>
    <dbReference type="NCBI Taxonomy" id="29817"/>
    <lineage>
        <taxon>Eukaryota</taxon>
        <taxon>Viridiplantae</taxon>
        <taxon>Streptophyta</taxon>
        <taxon>Embryophyta</taxon>
        <taxon>Tracheophyta</taxon>
        <taxon>Spermatophyta</taxon>
        <taxon>Magnoliopsida</taxon>
        <taxon>Liliopsida</taxon>
        <taxon>Asparagales</taxon>
        <taxon>Iridaceae</taxon>
        <taxon>Iridoideae</taxon>
        <taxon>Irideae</taxon>
        <taxon>Iris</taxon>
    </lineage>
</organism>
<feature type="repeat" description="TPR" evidence="3">
    <location>
        <begin position="166"/>
        <end position="199"/>
    </location>
</feature>
<accession>A0AAX6G318</accession>
<dbReference type="Gene3D" id="1.25.40.10">
    <property type="entry name" value="Tetratricopeptide repeat domain"/>
    <property type="match status" value="2"/>
</dbReference>
<proteinExistence type="predicted"/>
<evidence type="ECO:0000313" key="5">
    <source>
        <dbReference type="Proteomes" id="UP001140949"/>
    </source>
</evidence>
<dbReference type="SUPFAM" id="SSF48452">
    <property type="entry name" value="TPR-like"/>
    <property type="match status" value="2"/>
</dbReference>
<reference evidence="4" key="1">
    <citation type="journal article" date="2023" name="GigaByte">
        <title>Genome assembly of the bearded iris, Iris pallida Lam.</title>
        <authorList>
            <person name="Bruccoleri R.E."/>
            <person name="Oakeley E.J."/>
            <person name="Faust A.M.E."/>
            <person name="Altorfer M."/>
            <person name="Dessus-Babus S."/>
            <person name="Burckhardt D."/>
            <person name="Oertli M."/>
            <person name="Naumann U."/>
            <person name="Petersen F."/>
            <person name="Wong J."/>
        </authorList>
    </citation>
    <scope>NUCLEOTIDE SEQUENCE</scope>
    <source>
        <strain evidence="4">GSM-AAB239-AS_SAM_17_03QT</strain>
    </source>
</reference>
<evidence type="ECO:0000256" key="3">
    <source>
        <dbReference type="PROSITE-ProRule" id="PRU00339"/>
    </source>
</evidence>
<keyword evidence="2 3" id="KW-0802">TPR repeat</keyword>
<dbReference type="InterPro" id="IPR019734">
    <property type="entry name" value="TPR_rpt"/>
</dbReference>
<sequence length="544" mass="61505">MEISLLHLLPFSFHSGFRKEPVFISTGGLKCVRCRLKLRFASKRSCLSSTTVGTEKLESRPTMHDKSNMIMDSDDDFEKNLQDFFVEVKNMLEMGNKNDAIDLLQANYEMVKEQVESGLEGIEQAALLDVIALGYMGAGEVKLVESLLDMLDEIMADLHYGNPLMDPILMHMGSMYATLGKFKDAIRVYGRGLEILERQFGNYSPFLITPLMGMAKGYTSLGKATKALTFYHRAVDILEKNRGVDSEELVVPLFSLSNVLIKEGKAAEAEACFSRILDIYTKAYGENNGRVGMAMCSMAHAVCVEGRVEEAISIYRRGLKVIKESEYMTLDDEVLEKMRMDLAELLHVTGREHEGRELLQESLLITERHKGFDHPSTAVHLVNLAASYSRSKNYVEAERLLKTSLHIMSKSVGPKDQSITLPMLHLAVILYNLNRDEEAESLAQEVVSIRENAFGKESLPVGEALDCLVSIQARLGKDDGDILAKLKRILRIQEREFGYESEDTVITLKKVVFYLDKMGKKDEKMPLDRRLRLLRTKYKERFPV</sequence>
<dbReference type="EMBL" id="JANAVB010023996">
    <property type="protein sequence ID" value="KAJ6822718.1"/>
    <property type="molecule type" value="Genomic_DNA"/>
</dbReference>
<comment type="caution">
    <text evidence="4">The sequence shown here is derived from an EMBL/GenBank/DDBJ whole genome shotgun (WGS) entry which is preliminary data.</text>
</comment>
<dbReference type="SMART" id="SM00028">
    <property type="entry name" value="TPR"/>
    <property type="match status" value="6"/>
</dbReference>
<dbReference type="GO" id="GO:0009658">
    <property type="term" value="P:chloroplast organization"/>
    <property type="evidence" value="ECO:0007669"/>
    <property type="project" value="TreeGrafter"/>
</dbReference>
<keyword evidence="1" id="KW-0677">Repeat</keyword>
<name>A0AAX6G318_IRIPA</name>
<keyword evidence="5" id="KW-1185">Reference proteome</keyword>
<evidence type="ECO:0000313" key="4">
    <source>
        <dbReference type="EMBL" id="KAJ6822718.1"/>
    </source>
</evidence>
<evidence type="ECO:0000256" key="1">
    <source>
        <dbReference type="ARBA" id="ARBA00022737"/>
    </source>
</evidence>